<keyword evidence="5" id="KW-0175">Coiled coil</keyword>
<dbReference type="PANTHER" id="PTHR47359:SF3">
    <property type="entry name" value="NLP_P60 DOMAIN-CONTAINING PROTEIN-RELATED"/>
    <property type="match status" value="1"/>
</dbReference>
<dbReference type="GO" id="GO:0008234">
    <property type="term" value="F:cysteine-type peptidase activity"/>
    <property type="evidence" value="ECO:0007669"/>
    <property type="project" value="UniProtKB-KW"/>
</dbReference>
<dbReference type="AlphaFoldDB" id="A0A839DYN8"/>
<organism evidence="9 10">
    <name type="scientific">Halosaccharopolyspora lacisalsi</name>
    <dbReference type="NCBI Taxonomy" id="1000566"/>
    <lineage>
        <taxon>Bacteria</taxon>
        <taxon>Bacillati</taxon>
        <taxon>Actinomycetota</taxon>
        <taxon>Actinomycetes</taxon>
        <taxon>Pseudonocardiales</taxon>
        <taxon>Pseudonocardiaceae</taxon>
        <taxon>Halosaccharopolyspora</taxon>
    </lineage>
</organism>
<keyword evidence="2" id="KW-0645">Protease</keyword>
<gene>
    <name evidence="9" type="ORF">FHX42_001832</name>
</gene>
<evidence type="ECO:0000313" key="9">
    <source>
        <dbReference type="EMBL" id="MBA8824485.1"/>
    </source>
</evidence>
<dbReference type="Proteomes" id="UP000569329">
    <property type="component" value="Unassembled WGS sequence"/>
</dbReference>
<feature type="domain" description="NlpC/P60" evidence="8">
    <location>
        <begin position="225"/>
        <end position="342"/>
    </location>
</feature>
<feature type="region of interest" description="Disordered" evidence="6">
    <location>
        <begin position="199"/>
        <end position="219"/>
    </location>
</feature>
<name>A0A839DYN8_9PSEU</name>
<evidence type="ECO:0000256" key="2">
    <source>
        <dbReference type="ARBA" id="ARBA00022670"/>
    </source>
</evidence>
<dbReference type="Gene3D" id="6.10.250.3150">
    <property type="match status" value="1"/>
</dbReference>
<reference evidence="9 10" key="1">
    <citation type="submission" date="2020-07" db="EMBL/GenBank/DDBJ databases">
        <title>Sequencing the genomes of 1000 actinobacteria strains.</title>
        <authorList>
            <person name="Klenk H.-P."/>
        </authorList>
    </citation>
    <scope>NUCLEOTIDE SEQUENCE [LARGE SCALE GENOMIC DNA]</scope>
    <source>
        <strain evidence="9 10">DSM 45975</strain>
    </source>
</reference>
<evidence type="ECO:0000313" key="10">
    <source>
        <dbReference type="Proteomes" id="UP000569329"/>
    </source>
</evidence>
<keyword evidence="10" id="KW-1185">Reference proteome</keyword>
<feature type="coiled-coil region" evidence="5">
    <location>
        <begin position="36"/>
        <end position="63"/>
    </location>
</feature>
<dbReference type="SUPFAM" id="SSF54001">
    <property type="entry name" value="Cysteine proteinases"/>
    <property type="match status" value="1"/>
</dbReference>
<dbReference type="Gene3D" id="3.90.1720.10">
    <property type="entry name" value="endopeptidase domain like (from Nostoc punctiforme)"/>
    <property type="match status" value="1"/>
</dbReference>
<dbReference type="InterPro" id="IPR038765">
    <property type="entry name" value="Papain-like_cys_pep_sf"/>
</dbReference>
<comment type="caution">
    <text evidence="9">The sequence shown here is derived from an EMBL/GenBank/DDBJ whole genome shotgun (WGS) entry which is preliminary data.</text>
</comment>
<dbReference type="InterPro" id="IPR051794">
    <property type="entry name" value="PG_Endopeptidase_C40"/>
</dbReference>
<dbReference type="EMBL" id="JACGWZ010000002">
    <property type="protein sequence ID" value="MBA8824485.1"/>
    <property type="molecule type" value="Genomic_DNA"/>
</dbReference>
<evidence type="ECO:0000256" key="5">
    <source>
        <dbReference type="SAM" id="Coils"/>
    </source>
</evidence>
<dbReference type="GO" id="GO:0006508">
    <property type="term" value="P:proteolysis"/>
    <property type="evidence" value="ECO:0007669"/>
    <property type="project" value="UniProtKB-KW"/>
</dbReference>
<evidence type="ECO:0000256" key="7">
    <source>
        <dbReference type="SAM" id="SignalP"/>
    </source>
</evidence>
<feature type="signal peptide" evidence="7">
    <location>
        <begin position="1"/>
        <end position="28"/>
    </location>
</feature>
<dbReference type="InterPro" id="IPR000064">
    <property type="entry name" value="NLP_P60_dom"/>
</dbReference>
<comment type="similarity">
    <text evidence="1">Belongs to the peptidase C40 family.</text>
</comment>
<evidence type="ECO:0000256" key="1">
    <source>
        <dbReference type="ARBA" id="ARBA00007074"/>
    </source>
</evidence>
<feature type="chain" id="PRO_5033009185" evidence="7">
    <location>
        <begin position="29"/>
        <end position="342"/>
    </location>
</feature>
<dbReference type="RefSeq" id="WP_328795996.1">
    <property type="nucleotide sequence ID" value="NZ_JACGWZ010000002.1"/>
</dbReference>
<evidence type="ECO:0000259" key="8">
    <source>
        <dbReference type="PROSITE" id="PS51935"/>
    </source>
</evidence>
<sequence>MSSRLKRVPVAAAAVAVAVTVTPGSAHADPRLPDNTSDAVKQLRTLSREAEKLTEKYKKAQDDHAARTADLKRATAETDQAAHIARQARAEESERRGKVNEFTRAAYQGARLNELSALLVSENPKAFLDRASVLDSLAKDNNEAIQALSAATDRAESAQHRTEQAQARAAKAVADVTRIQQGLQRKKASMDARITEVKQQYEKLSSEERDSLSGGSTSAGPLAGSGVAVQAVNAALSKQGSPYVYGAKGPDQFDCSGLVHWAYEQAGVSLPGSTQTQVEKGQSVSRSELKPGDVIFYYSSSSHNGIYIGGGKVVHAPTQGQNVKVEDYKDIGDINRIRRYAG</sequence>
<accession>A0A839DYN8</accession>
<evidence type="ECO:0000256" key="6">
    <source>
        <dbReference type="SAM" id="MobiDB-lite"/>
    </source>
</evidence>
<dbReference type="PROSITE" id="PS51935">
    <property type="entry name" value="NLPC_P60"/>
    <property type="match status" value="1"/>
</dbReference>
<protein>
    <submittedName>
        <fullName evidence="9">Cell wall-associated NlpC family hydrolase</fullName>
    </submittedName>
</protein>
<keyword evidence="3 9" id="KW-0378">Hydrolase</keyword>
<dbReference type="PANTHER" id="PTHR47359">
    <property type="entry name" value="PEPTIDOGLYCAN DL-ENDOPEPTIDASE CWLO"/>
    <property type="match status" value="1"/>
</dbReference>
<dbReference type="Pfam" id="PF00877">
    <property type="entry name" value="NLPC_P60"/>
    <property type="match status" value="1"/>
</dbReference>
<proteinExistence type="inferred from homology"/>
<keyword evidence="4" id="KW-0788">Thiol protease</keyword>
<feature type="compositionally biased region" description="Basic and acidic residues" evidence="6">
    <location>
        <begin position="199"/>
        <end position="211"/>
    </location>
</feature>
<evidence type="ECO:0000256" key="3">
    <source>
        <dbReference type="ARBA" id="ARBA00022801"/>
    </source>
</evidence>
<keyword evidence="7" id="KW-0732">Signal</keyword>
<evidence type="ECO:0000256" key="4">
    <source>
        <dbReference type="ARBA" id="ARBA00022807"/>
    </source>
</evidence>